<name>X0TDJ1_9ZZZZ</name>
<dbReference type="InterPro" id="IPR001279">
    <property type="entry name" value="Metallo-B-lactamas"/>
</dbReference>
<sequence>MEPDILFSDGDIFNFNGRRLRIVATPGHSICSCYIVDEEHEIYMAGDSAQGRGEARPLIFHSVAAYTNSLRKLLGEPIEVLVNSHPFPPYGKAVLRGRKYASTSRRA</sequence>
<gene>
    <name evidence="2" type="ORF">S01H1_25657</name>
</gene>
<dbReference type="AlphaFoldDB" id="X0TDJ1"/>
<dbReference type="Pfam" id="PF00753">
    <property type="entry name" value="Lactamase_B"/>
    <property type="match status" value="1"/>
</dbReference>
<reference evidence="2" key="1">
    <citation type="journal article" date="2014" name="Front. Microbiol.">
        <title>High frequency of phylogenetically diverse reductive dehalogenase-homologous genes in deep subseafloor sedimentary metagenomes.</title>
        <authorList>
            <person name="Kawai M."/>
            <person name="Futagami T."/>
            <person name="Toyoda A."/>
            <person name="Takaki Y."/>
            <person name="Nishi S."/>
            <person name="Hori S."/>
            <person name="Arai W."/>
            <person name="Tsubouchi T."/>
            <person name="Morono Y."/>
            <person name="Uchiyama I."/>
            <person name="Ito T."/>
            <person name="Fujiyama A."/>
            <person name="Inagaki F."/>
            <person name="Takami H."/>
        </authorList>
    </citation>
    <scope>NUCLEOTIDE SEQUENCE</scope>
    <source>
        <strain evidence="2">Expedition CK06-06</strain>
    </source>
</reference>
<dbReference type="EMBL" id="BARS01015512">
    <property type="protein sequence ID" value="GAF91289.1"/>
    <property type="molecule type" value="Genomic_DNA"/>
</dbReference>
<evidence type="ECO:0000313" key="2">
    <source>
        <dbReference type="EMBL" id="GAF91289.1"/>
    </source>
</evidence>
<dbReference type="Gene3D" id="3.60.15.10">
    <property type="entry name" value="Ribonuclease Z/Hydroxyacylglutathione hydrolase-like"/>
    <property type="match status" value="1"/>
</dbReference>
<protein>
    <recommendedName>
        <fullName evidence="1">Metallo-beta-lactamase domain-containing protein</fullName>
    </recommendedName>
</protein>
<evidence type="ECO:0000259" key="1">
    <source>
        <dbReference type="Pfam" id="PF00753"/>
    </source>
</evidence>
<accession>X0TDJ1</accession>
<organism evidence="2">
    <name type="scientific">marine sediment metagenome</name>
    <dbReference type="NCBI Taxonomy" id="412755"/>
    <lineage>
        <taxon>unclassified sequences</taxon>
        <taxon>metagenomes</taxon>
        <taxon>ecological metagenomes</taxon>
    </lineage>
</organism>
<proteinExistence type="predicted"/>
<comment type="caution">
    <text evidence="2">The sequence shown here is derived from an EMBL/GenBank/DDBJ whole genome shotgun (WGS) entry which is preliminary data.</text>
</comment>
<feature type="domain" description="Metallo-beta-lactamase" evidence="1">
    <location>
        <begin position="3"/>
        <end position="85"/>
    </location>
</feature>
<dbReference type="SUPFAM" id="SSF56281">
    <property type="entry name" value="Metallo-hydrolase/oxidoreductase"/>
    <property type="match status" value="1"/>
</dbReference>
<dbReference type="InterPro" id="IPR036866">
    <property type="entry name" value="RibonucZ/Hydroxyglut_hydro"/>
</dbReference>